<feature type="transmembrane region" description="Helical" evidence="7">
    <location>
        <begin position="12"/>
        <end position="33"/>
    </location>
</feature>
<dbReference type="Proteomes" id="UP000007509">
    <property type="component" value="Unassembled WGS sequence"/>
</dbReference>
<keyword evidence="4 7" id="KW-0812">Transmembrane</keyword>
<keyword evidence="3" id="KW-1003">Cell membrane</keyword>
<gene>
    <name evidence="8" type="ORF">PMI13_01664</name>
</gene>
<dbReference type="Pfam" id="PF07681">
    <property type="entry name" value="DoxX"/>
    <property type="match status" value="1"/>
</dbReference>
<evidence type="ECO:0000256" key="2">
    <source>
        <dbReference type="ARBA" id="ARBA00006679"/>
    </source>
</evidence>
<organism evidence="8 9">
    <name type="scientific">Chryseobacterium populi</name>
    <dbReference type="NCBI Taxonomy" id="1144316"/>
    <lineage>
        <taxon>Bacteria</taxon>
        <taxon>Pseudomonadati</taxon>
        <taxon>Bacteroidota</taxon>
        <taxon>Flavobacteriia</taxon>
        <taxon>Flavobacteriales</taxon>
        <taxon>Weeksellaceae</taxon>
        <taxon>Chryseobacterium group</taxon>
        <taxon>Chryseobacterium</taxon>
    </lineage>
</organism>
<dbReference type="PATRIC" id="fig|1144316.3.peg.1673"/>
<dbReference type="PANTHER" id="PTHR33452">
    <property type="entry name" value="OXIDOREDUCTASE CATD-RELATED"/>
    <property type="match status" value="1"/>
</dbReference>
<feature type="transmembrane region" description="Helical" evidence="7">
    <location>
        <begin position="110"/>
        <end position="129"/>
    </location>
</feature>
<reference evidence="8 9" key="1">
    <citation type="journal article" date="2012" name="J. Bacteriol.">
        <title>Twenty-one genome sequences from Pseudomonas species and 19 genome sequences from diverse bacteria isolated from the rhizosphere and endosphere of Populus deltoides.</title>
        <authorList>
            <person name="Brown S.D."/>
            <person name="Utturkar S.M."/>
            <person name="Klingeman D.M."/>
            <person name="Johnson C.M."/>
            <person name="Martin S.L."/>
            <person name="Land M.L."/>
            <person name="Lu T.Y."/>
            <person name="Schadt C.W."/>
            <person name="Doktycz M.J."/>
            <person name="Pelletier D.A."/>
        </authorList>
    </citation>
    <scope>NUCLEOTIDE SEQUENCE [LARGE SCALE GENOMIC DNA]</scope>
    <source>
        <strain evidence="8 9">CF314</strain>
    </source>
</reference>
<evidence type="ECO:0000256" key="6">
    <source>
        <dbReference type="ARBA" id="ARBA00023136"/>
    </source>
</evidence>
<proteinExistence type="inferred from homology"/>
<keyword evidence="6 7" id="KW-0472">Membrane</keyword>
<evidence type="ECO:0000256" key="1">
    <source>
        <dbReference type="ARBA" id="ARBA00004651"/>
    </source>
</evidence>
<dbReference type="RefSeq" id="WP_007842571.1">
    <property type="nucleotide sequence ID" value="NZ_AKJY01000026.1"/>
</dbReference>
<feature type="transmembrane region" description="Helical" evidence="7">
    <location>
        <begin position="53"/>
        <end position="74"/>
    </location>
</feature>
<evidence type="ECO:0000256" key="4">
    <source>
        <dbReference type="ARBA" id="ARBA00022692"/>
    </source>
</evidence>
<evidence type="ECO:0000256" key="7">
    <source>
        <dbReference type="SAM" id="Phobius"/>
    </source>
</evidence>
<sequence length="142" mass="15863">MNYINSNSNSVVRDIILLIVRVFIGFAMLSHGFPKLQMLLEGGDIKFFDFIGLGPKISLILTVFAEFVCSILLILGLFTRIALGFLIFTMIIAVSMVHGADPFDKMELGLTYLSIYLLLIAFGAGKISVDHMIEKRKRASDW</sequence>
<dbReference type="AlphaFoldDB" id="J3CK47"/>
<dbReference type="OrthoDB" id="9813193at2"/>
<dbReference type="EMBL" id="AKJY01000026">
    <property type="protein sequence ID" value="EJL73121.1"/>
    <property type="molecule type" value="Genomic_DNA"/>
</dbReference>
<evidence type="ECO:0000256" key="5">
    <source>
        <dbReference type="ARBA" id="ARBA00022989"/>
    </source>
</evidence>
<evidence type="ECO:0000313" key="8">
    <source>
        <dbReference type="EMBL" id="EJL73121.1"/>
    </source>
</evidence>
<comment type="subcellular location">
    <subcellularLocation>
        <location evidence="1">Cell membrane</location>
        <topology evidence="1">Multi-pass membrane protein</topology>
    </subcellularLocation>
</comment>
<comment type="similarity">
    <text evidence="2">Belongs to the DoxX family.</text>
</comment>
<protein>
    <submittedName>
        <fullName evidence="8">Putative membrane protein</fullName>
    </submittedName>
</protein>
<comment type="caution">
    <text evidence="8">The sequence shown here is derived from an EMBL/GenBank/DDBJ whole genome shotgun (WGS) entry which is preliminary data.</text>
</comment>
<accession>J3CK47</accession>
<feature type="transmembrane region" description="Helical" evidence="7">
    <location>
        <begin position="81"/>
        <end position="98"/>
    </location>
</feature>
<dbReference type="InterPro" id="IPR032808">
    <property type="entry name" value="DoxX"/>
</dbReference>
<name>J3CK47_9FLAO</name>
<keyword evidence="5 7" id="KW-1133">Transmembrane helix</keyword>
<evidence type="ECO:0000256" key="3">
    <source>
        <dbReference type="ARBA" id="ARBA00022475"/>
    </source>
</evidence>
<dbReference type="InterPro" id="IPR051907">
    <property type="entry name" value="DoxX-like_oxidoreductase"/>
</dbReference>
<dbReference type="GO" id="GO:0005886">
    <property type="term" value="C:plasma membrane"/>
    <property type="evidence" value="ECO:0007669"/>
    <property type="project" value="UniProtKB-SubCell"/>
</dbReference>
<keyword evidence="9" id="KW-1185">Reference proteome</keyword>
<evidence type="ECO:0000313" key="9">
    <source>
        <dbReference type="Proteomes" id="UP000007509"/>
    </source>
</evidence>
<dbReference type="PANTHER" id="PTHR33452:SF1">
    <property type="entry name" value="INNER MEMBRANE PROTEIN YPHA-RELATED"/>
    <property type="match status" value="1"/>
</dbReference>